<comment type="caution">
    <text evidence="1">The sequence shown here is derived from an EMBL/GenBank/DDBJ whole genome shotgun (WGS) entry which is preliminary data.</text>
</comment>
<keyword evidence="2" id="KW-1185">Reference proteome</keyword>
<organism evidence="1 2">
    <name type="scientific">Agaribacter flavus</name>
    <dbReference type="NCBI Taxonomy" id="1902781"/>
    <lineage>
        <taxon>Bacteria</taxon>
        <taxon>Pseudomonadati</taxon>
        <taxon>Pseudomonadota</taxon>
        <taxon>Gammaproteobacteria</taxon>
        <taxon>Alteromonadales</taxon>
        <taxon>Alteromonadaceae</taxon>
        <taxon>Agaribacter</taxon>
    </lineage>
</organism>
<sequence>MHGPTGKSFFTKSITDLVESICSSDASYQSLFKQAEHYFKNAEKEKVELTSLKRELTELKASTTSLETSENVEKLKALEHSFKALIHERNKARLARLSSVNQVCQNLLQLSEGDNWDKTQINSARVLGTLQLMSPCEGKSLRKLHQRFKPLYKAVVACRLLDKLLFDGDFNNEYVVNKFEPEQRYSGIEGEMTPFQQEIVAPVVLAAIFQDVGLLHPDAQKILKGEDGSLDEFRVLNVEERKALLKINYERTLDYITLGLGKDQYIGNSKDEKSQFEKEQQQRLAFTRTLLIKALNPEGGIGNLIKIPQIYTSIVFSSKPNFDYMDLSKAATVVLNAAEKGAVSKMVANKLLDIVGHFPQGFGITYIPADTKQVDSYEYAIVTGLNPSDPHEPLCRIATKKLTFIATGSVFTVGKQSNLYFKVAKKRLETIKPERLNEILQKLVSNFEERKTLDLIPSYWNPHEFFSYTRLQNLWKKS</sequence>
<dbReference type="RefSeq" id="WP_376918275.1">
    <property type="nucleotide sequence ID" value="NZ_JBHRSW010000004.1"/>
</dbReference>
<gene>
    <name evidence="1" type="ORF">ACFOHL_00690</name>
</gene>
<name>A0ABV7FNP4_9ALTE</name>
<reference evidence="2" key="1">
    <citation type="journal article" date="2019" name="Int. J. Syst. Evol. Microbiol.">
        <title>The Global Catalogue of Microorganisms (GCM) 10K type strain sequencing project: providing services to taxonomists for standard genome sequencing and annotation.</title>
        <authorList>
            <consortium name="The Broad Institute Genomics Platform"/>
            <consortium name="The Broad Institute Genome Sequencing Center for Infectious Disease"/>
            <person name="Wu L."/>
            <person name="Ma J."/>
        </authorList>
    </citation>
    <scope>NUCLEOTIDE SEQUENCE [LARGE SCALE GENOMIC DNA]</scope>
    <source>
        <strain evidence="2">KCTC 52473</strain>
    </source>
</reference>
<evidence type="ECO:0000313" key="1">
    <source>
        <dbReference type="EMBL" id="MFC3120132.1"/>
    </source>
</evidence>
<evidence type="ECO:0000313" key="2">
    <source>
        <dbReference type="Proteomes" id="UP001595478"/>
    </source>
</evidence>
<protein>
    <submittedName>
        <fullName evidence="1">Uncharacterized protein</fullName>
    </submittedName>
</protein>
<dbReference type="EMBL" id="JBHRSW010000004">
    <property type="protein sequence ID" value="MFC3120132.1"/>
    <property type="molecule type" value="Genomic_DNA"/>
</dbReference>
<dbReference type="Proteomes" id="UP001595478">
    <property type="component" value="Unassembled WGS sequence"/>
</dbReference>
<accession>A0ABV7FNP4</accession>
<proteinExistence type="predicted"/>